<gene>
    <name evidence="2" type="ORF">C7R92_31760</name>
</gene>
<dbReference type="Proteomes" id="UP000241645">
    <property type="component" value="Unassembled WGS sequence"/>
</dbReference>
<proteinExistence type="predicted"/>
<dbReference type="PANTHER" id="PTHR40032">
    <property type="entry name" value="EXPORTED PROTEIN-RELATED"/>
    <property type="match status" value="1"/>
</dbReference>
<reference evidence="2 3" key="1">
    <citation type="submission" date="2018-03" db="EMBL/GenBank/DDBJ databases">
        <title>Brevisbacillus phylogenomics.</title>
        <authorList>
            <person name="Dunlap C."/>
        </authorList>
    </citation>
    <scope>NUCLEOTIDE SEQUENCE [LARGE SCALE GENOMIC DNA]</scope>
    <source>
        <strain evidence="2 3">NRRL B-41110</strain>
    </source>
</reference>
<comment type="caution">
    <text evidence="2">The sequence shown here is derived from an EMBL/GenBank/DDBJ whole genome shotgun (WGS) entry which is preliminary data.</text>
</comment>
<evidence type="ECO:0000313" key="2">
    <source>
        <dbReference type="EMBL" id="PSK01130.1"/>
    </source>
</evidence>
<dbReference type="PANTHER" id="PTHR40032:SF1">
    <property type="entry name" value="EXPORTED PROTEIN"/>
    <property type="match status" value="1"/>
</dbReference>
<evidence type="ECO:0000259" key="1">
    <source>
        <dbReference type="Pfam" id="PF12671"/>
    </source>
</evidence>
<name>A0ABX5FFN4_9BACL</name>
<organism evidence="2 3">
    <name type="scientific">Brevibacillus porteri</name>
    <dbReference type="NCBI Taxonomy" id="2126350"/>
    <lineage>
        <taxon>Bacteria</taxon>
        <taxon>Bacillati</taxon>
        <taxon>Bacillota</taxon>
        <taxon>Bacilli</taxon>
        <taxon>Bacillales</taxon>
        <taxon>Paenibacillaceae</taxon>
        <taxon>Brevibacillus</taxon>
    </lineage>
</organism>
<accession>A0ABX5FFN4</accession>
<dbReference type="InterPro" id="IPR024301">
    <property type="entry name" value="Amidase_6"/>
</dbReference>
<keyword evidence="3" id="KW-1185">Reference proteome</keyword>
<dbReference type="EMBL" id="PXZO01000091">
    <property type="protein sequence ID" value="PSK01130.1"/>
    <property type="molecule type" value="Genomic_DNA"/>
</dbReference>
<sequence length="257" mass="29307">MDEFSKDDMKYIVEFVKFMDLYENFDQNEKIKKLGNQVNLHGELDSSDYEQLIELMPAEDTSPTKKMGVPINDEDLPENEVKSLSTNGYDGFAAREYAREWVSNSEILRNNKQFGYYSDYNGGCYSCWKDCTNYVSQALMAGGMIYYENGGKRDSTAWWYNSSAPSFTWGAAQNFYLHWRDRAGVVKASGDLGRGDVVSTDFYGDGSIDHTAMITVVRNAEQYLSQHSIDKKEVSTVGDWFDAGYDVYGYEMDKADN</sequence>
<dbReference type="GeneID" id="95754640"/>
<dbReference type="Pfam" id="PF12671">
    <property type="entry name" value="Amidase_6"/>
    <property type="match status" value="1"/>
</dbReference>
<evidence type="ECO:0000313" key="3">
    <source>
        <dbReference type="Proteomes" id="UP000241645"/>
    </source>
</evidence>
<protein>
    <recommendedName>
        <fullName evidence="1">Putative amidase domain-containing protein</fullName>
    </recommendedName>
</protein>
<feature type="domain" description="Putative amidase" evidence="1">
    <location>
        <begin position="89"/>
        <end position="236"/>
    </location>
</feature>
<dbReference type="RefSeq" id="WP_106836891.1">
    <property type="nucleotide sequence ID" value="NZ_JBCMLQ010000061.1"/>
</dbReference>